<dbReference type="PANTHER" id="PTHR42865">
    <property type="entry name" value="PROTON/GLUTAMATE-ASPARTATE SYMPORTER"/>
    <property type="match status" value="1"/>
</dbReference>
<evidence type="ECO:0000313" key="9">
    <source>
        <dbReference type="Proteomes" id="UP000019132"/>
    </source>
</evidence>
<dbReference type="AlphaFoldDB" id="K3WWZ5"/>
<dbReference type="VEuPathDB" id="FungiDB:PYU1_G009475"/>
<evidence type="ECO:0000256" key="5">
    <source>
        <dbReference type="ARBA" id="ARBA00022989"/>
    </source>
</evidence>
<comment type="similarity">
    <text evidence="7">Belongs to the dicarboxylate/amino acid:cation symporter (DAACS) (TC 2.A.23) family.</text>
</comment>
<dbReference type="EnsemblProtists" id="PYU1_T009493">
    <property type="protein sequence ID" value="PYU1_T009493"/>
    <property type="gene ID" value="PYU1_G009475"/>
</dbReference>
<keyword evidence="2 7" id="KW-0813">Transport</keyword>
<evidence type="ECO:0000256" key="3">
    <source>
        <dbReference type="ARBA" id="ARBA00022475"/>
    </source>
</evidence>
<dbReference type="Proteomes" id="UP000019132">
    <property type="component" value="Unassembled WGS sequence"/>
</dbReference>
<sequence>MDRPRVVLYEDKNRDGSAPTMIDDSTTPLDSIASPAVYYQDNYSYPRKFLHRGSKPTAGTPTRFLRQLNDDNDMVYPDDDDNRFIRFLKKPTTQIIVCVIIGTALGALLSHLQVSTDISNLVNLPGRVFLRVLKCFVIPMVFASLSTGIANIVLLGKVSTIGTRTAFFFVTFSFTAVLISLGVAMTLRHLNHQTEKLIATKTDGWFHMHCDNGKYLEMTSAEGLQYAFHDTRLGLCADHIYDDHDYDNQCL</sequence>
<dbReference type="Pfam" id="PF00375">
    <property type="entry name" value="SDF"/>
    <property type="match status" value="1"/>
</dbReference>
<dbReference type="GO" id="GO:0005886">
    <property type="term" value="C:plasma membrane"/>
    <property type="evidence" value="ECO:0007669"/>
    <property type="project" value="UniProtKB-SubCell"/>
</dbReference>
<dbReference type="InterPro" id="IPR036458">
    <property type="entry name" value="Na:dicarbo_symporter_sf"/>
</dbReference>
<organism evidence="8 9">
    <name type="scientific">Globisporangium ultimum (strain ATCC 200006 / CBS 805.95 / DAOM BR144)</name>
    <name type="common">Pythium ultimum</name>
    <dbReference type="NCBI Taxonomy" id="431595"/>
    <lineage>
        <taxon>Eukaryota</taxon>
        <taxon>Sar</taxon>
        <taxon>Stramenopiles</taxon>
        <taxon>Oomycota</taxon>
        <taxon>Peronosporomycetes</taxon>
        <taxon>Pythiales</taxon>
        <taxon>Pythiaceae</taxon>
        <taxon>Globisporangium</taxon>
    </lineage>
</organism>
<evidence type="ECO:0000256" key="2">
    <source>
        <dbReference type="ARBA" id="ARBA00022448"/>
    </source>
</evidence>
<reference evidence="9" key="1">
    <citation type="journal article" date="2010" name="Genome Biol.">
        <title>Genome sequence of the necrotrophic plant pathogen Pythium ultimum reveals original pathogenicity mechanisms and effector repertoire.</title>
        <authorList>
            <person name="Levesque C.A."/>
            <person name="Brouwer H."/>
            <person name="Cano L."/>
            <person name="Hamilton J.P."/>
            <person name="Holt C."/>
            <person name="Huitema E."/>
            <person name="Raffaele S."/>
            <person name="Robideau G.P."/>
            <person name="Thines M."/>
            <person name="Win J."/>
            <person name="Zerillo M.M."/>
            <person name="Beakes G.W."/>
            <person name="Boore J.L."/>
            <person name="Busam D."/>
            <person name="Dumas B."/>
            <person name="Ferriera S."/>
            <person name="Fuerstenberg S.I."/>
            <person name="Gachon C.M."/>
            <person name="Gaulin E."/>
            <person name="Govers F."/>
            <person name="Grenville-Briggs L."/>
            <person name="Horner N."/>
            <person name="Hostetler J."/>
            <person name="Jiang R.H."/>
            <person name="Johnson J."/>
            <person name="Krajaejun T."/>
            <person name="Lin H."/>
            <person name="Meijer H.J."/>
            <person name="Moore B."/>
            <person name="Morris P."/>
            <person name="Phuntmart V."/>
            <person name="Puiu D."/>
            <person name="Shetty J."/>
            <person name="Stajich J.E."/>
            <person name="Tripathy S."/>
            <person name="Wawra S."/>
            <person name="van West P."/>
            <person name="Whitty B.R."/>
            <person name="Coutinho P.M."/>
            <person name="Henrissat B."/>
            <person name="Martin F."/>
            <person name="Thomas P.D."/>
            <person name="Tyler B.M."/>
            <person name="De Vries R.P."/>
            <person name="Kamoun S."/>
            <person name="Yandell M."/>
            <person name="Tisserat N."/>
            <person name="Buell C.R."/>
        </authorList>
    </citation>
    <scope>NUCLEOTIDE SEQUENCE</scope>
    <source>
        <strain evidence="9">DAOM:BR144</strain>
    </source>
</reference>
<evidence type="ECO:0000256" key="7">
    <source>
        <dbReference type="RuleBase" id="RU361216"/>
    </source>
</evidence>
<dbReference type="eggNOG" id="KOG3787">
    <property type="taxonomic scope" value="Eukaryota"/>
</dbReference>
<name>K3WWZ5_GLOUD</name>
<evidence type="ECO:0000256" key="1">
    <source>
        <dbReference type="ARBA" id="ARBA00004651"/>
    </source>
</evidence>
<keyword evidence="6 7" id="KW-0472">Membrane</keyword>
<accession>K3WWZ5</accession>
<feature type="transmembrane region" description="Helical" evidence="7">
    <location>
        <begin position="166"/>
        <end position="187"/>
    </location>
</feature>
<protein>
    <recommendedName>
        <fullName evidence="7">Amino acid transporter</fullName>
    </recommendedName>
</protein>
<dbReference type="Gene3D" id="1.10.3860.10">
    <property type="entry name" value="Sodium:dicarboxylate symporter"/>
    <property type="match status" value="1"/>
</dbReference>
<keyword evidence="4 7" id="KW-0812">Transmembrane</keyword>
<dbReference type="SUPFAM" id="SSF118215">
    <property type="entry name" value="Proton glutamate symport protein"/>
    <property type="match status" value="1"/>
</dbReference>
<keyword evidence="9" id="KW-1185">Reference proteome</keyword>
<proteinExistence type="inferred from homology"/>
<dbReference type="STRING" id="431595.K3WWZ5"/>
<comment type="caution">
    <text evidence="7">Lacks conserved residue(s) required for the propagation of feature annotation.</text>
</comment>
<feature type="transmembrane region" description="Helical" evidence="7">
    <location>
        <begin position="95"/>
        <end position="116"/>
    </location>
</feature>
<dbReference type="InterPro" id="IPR001991">
    <property type="entry name" value="Na-dicarboxylate_symporter"/>
</dbReference>
<dbReference type="InParanoid" id="K3WWZ5"/>
<dbReference type="HOGENOM" id="CLU_1108945_0_0_1"/>
<reference evidence="9" key="2">
    <citation type="submission" date="2010-04" db="EMBL/GenBank/DDBJ databases">
        <authorList>
            <person name="Buell R."/>
            <person name="Hamilton J."/>
            <person name="Hostetler J."/>
        </authorList>
    </citation>
    <scope>NUCLEOTIDE SEQUENCE [LARGE SCALE GENOMIC DNA]</scope>
    <source>
        <strain evidence="9">DAOM:BR144</strain>
    </source>
</reference>
<keyword evidence="7" id="KW-0769">Symport</keyword>
<reference evidence="8" key="3">
    <citation type="submission" date="2015-02" db="UniProtKB">
        <authorList>
            <consortium name="EnsemblProtists"/>
        </authorList>
    </citation>
    <scope>IDENTIFICATION</scope>
    <source>
        <strain evidence="8">DAOM BR144</strain>
    </source>
</reference>
<evidence type="ECO:0000256" key="4">
    <source>
        <dbReference type="ARBA" id="ARBA00022692"/>
    </source>
</evidence>
<comment type="subcellular location">
    <subcellularLocation>
        <location evidence="1">Cell membrane</location>
        <topology evidence="1">Multi-pass membrane protein</topology>
    </subcellularLocation>
    <subcellularLocation>
        <location evidence="7">Membrane</location>
        <topology evidence="7">Multi-pass membrane protein</topology>
    </subcellularLocation>
</comment>
<feature type="transmembrane region" description="Helical" evidence="7">
    <location>
        <begin position="136"/>
        <end position="154"/>
    </location>
</feature>
<evidence type="ECO:0000256" key="6">
    <source>
        <dbReference type="ARBA" id="ARBA00023136"/>
    </source>
</evidence>
<evidence type="ECO:0000313" key="8">
    <source>
        <dbReference type="EnsemblProtists" id="PYU1_T009493"/>
    </source>
</evidence>
<dbReference type="EMBL" id="GL376622">
    <property type="status" value="NOT_ANNOTATED_CDS"/>
    <property type="molecule type" value="Genomic_DNA"/>
</dbReference>
<keyword evidence="3" id="KW-1003">Cell membrane</keyword>
<dbReference type="PRINTS" id="PR00173">
    <property type="entry name" value="EDTRNSPORT"/>
</dbReference>
<keyword evidence="5 7" id="KW-1133">Transmembrane helix</keyword>
<dbReference type="GO" id="GO:0015293">
    <property type="term" value="F:symporter activity"/>
    <property type="evidence" value="ECO:0007669"/>
    <property type="project" value="UniProtKB-UniRule"/>
</dbReference>
<dbReference type="PANTHER" id="PTHR42865:SF7">
    <property type="entry name" value="PROTON_GLUTAMATE-ASPARTATE SYMPORTER"/>
    <property type="match status" value="1"/>
</dbReference>